<dbReference type="EMBL" id="WQKZ01000014">
    <property type="protein sequence ID" value="MVN79292.1"/>
    <property type="molecule type" value="Genomic_DNA"/>
</dbReference>
<dbReference type="AlphaFoldDB" id="A0A7K1TLQ8"/>
<keyword evidence="3" id="KW-1185">Reference proteome</keyword>
<name>A0A7K1TLQ8_9BACT</name>
<accession>A0A7K1TLQ8</accession>
<sequence>MPPIKQRKERLMVSSSVYGNQQLLDQLYAVLSSKYEVWMSHKGTLPVNSGLSNFDNCLQAVEQCDIFLGIITGHYGSGQTRGEPGITHLEMRKAVELEKRRFFLVHQYVDLARQFLKPYRLLPQEGPFKRDGQGNLELIAWPARHALMDDMRVLDLYGEIRQEGMPLAQQKGNWVQPYNDDADVLRIVKAQLLT</sequence>
<dbReference type="Pfam" id="PF13271">
    <property type="entry name" value="DUF4062"/>
    <property type="match status" value="1"/>
</dbReference>
<gene>
    <name evidence="2" type="ORF">GO988_23415</name>
</gene>
<proteinExistence type="predicted"/>
<evidence type="ECO:0000313" key="3">
    <source>
        <dbReference type="Proteomes" id="UP000441336"/>
    </source>
</evidence>
<dbReference type="InterPro" id="IPR025139">
    <property type="entry name" value="DUF4062"/>
</dbReference>
<organism evidence="2 3">
    <name type="scientific">Hymenobacter ginkgonis</name>
    <dbReference type="NCBI Taxonomy" id="2682976"/>
    <lineage>
        <taxon>Bacteria</taxon>
        <taxon>Pseudomonadati</taxon>
        <taxon>Bacteroidota</taxon>
        <taxon>Cytophagia</taxon>
        <taxon>Cytophagales</taxon>
        <taxon>Hymenobacteraceae</taxon>
        <taxon>Hymenobacter</taxon>
    </lineage>
</organism>
<comment type="caution">
    <text evidence="2">The sequence shown here is derived from an EMBL/GenBank/DDBJ whole genome shotgun (WGS) entry which is preliminary data.</text>
</comment>
<protein>
    <submittedName>
        <fullName evidence="2">DUF4062 domain-containing protein</fullName>
    </submittedName>
</protein>
<evidence type="ECO:0000259" key="1">
    <source>
        <dbReference type="Pfam" id="PF13271"/>
    </source>
</evidence>
<dbReference type="Proteomes" id="UP000441336">
    <property type="component" value="Unassembled WGS sequence"/>
</dbReference>
<dbReference type="RefSeq" id="WP_157570069.1">
    <property type="nucleotide sequence ID" value="NZ_WQKZ01000014.1"/>
</dbReference>
<evidence type="ECO:0000313" key="2">
    <source>
        <dbReference type="EMBL" id="MVN79292.1"/>
    </source>
</evidence>
<reference evidence="2 3" key="1">
    <citation type="submission" date="2019-12" db="EMBL/GenBank/DDBJ databases">
        <title>Hymenobacter sp. HMF4947 Genome sequencing and assembly.</title>
        <authorList>
            <person name="Kang H."/>
            <person name="Cha I."/>
            <person name="Kim H."/>
            <person name="Joh K."/>
        </authorList>
    </citation>
    <scope>NUCLEOTIDE SEQUENCE [LARGE SCALE GENOMIC DNA]</scope>
    <source>
        <strain evidence="2 3">HMF4947</strain>
    </source>
</reference>
<feature type="domain" description="DUF4062" evidence="1">
    <location>
        <begin position="11"/>
        <end position="94"/>
    </location>
</feature>